<feature type="region of interest" description="Disordered" evidence="1">
    <location>
        <begin position="1"/>
        <end position="24"/>
    </location>
</feature>
<evidence type="ECO:0000256" key="1">
    <source>
        <dbReference type="SAM" id="MobiDB-lite"/>
    </source>
</evidence>
<keyword evidence="3" id="KW-1185">Reference proteome</keyword>
<evidence type="ECO:0000313" key="2">
    <source>
        <dbReference type="EMBL" id="GHJ27424.1"/>
    </source>
</evidence>
<organism evidence="2 3">
    <name type="scientific">Streptomyces hygroscopicus</name>
    <dbReference type="NCBI Taxonomy" id="1912"/>
    <lineage>
        <taxon>Bacteria</taxon>
        <taxon>Bacillati</taxon>
        <taxon>Actinomycetota</taxon>
        <taxon>Actinomycetes</taxon>
        <taxon>Kitasatosporales</taxon>
        <taxon>Streptomycetaceae</taxon>
        <taxon>Streptomyces</taxon>
        <taxon>Streptomyces violaceusniger group</taxon>
    </lineage>
</organism>
<proteinExistence type="predicted"/>
<accession>A0ABQ3TVR0</accession>
<reference evidence="2" key="1">
    <citation type="submission" date="2024-05" db="EMBL/GenBank/DDBJ databases">
        <title>Whole genome shotgun sequence of Streptomyces hygroscopicus NBRC 113678.</title>
        <authorList>
            <person name="Komaki H."/>
            <person name="Tamura T."/>
        </authorList>
    </citation>
    <scope>NUCLEOTIDE SEQUENCE</scope>
    <source>
        <strain evidence="2">N11-34</strain>
    </source>
</reference>
<gene>
    <name evidence="2" type="ORF">TPA0910_18570</name>
</gene>
<evidence type="ECO:0000313" key="3">
    <source>
        <dbReference type="Proteomes" id="UP001054854"/>
    </source>
</evidence>
<comment type="caution">
    <text evidence="2">The sequence shown here is derived from an EMBL/GenBank/DDBJ whole genome shotgun (WGS) entry which is preliminary data.</text>
</comment>
<dbReference type="EMBL" id="BNEK01000003">
    <property type="protein sequence ID" value="GHJ27424.1"/>
    <property type="molecule type" value="Genomic_DNA"/>
</dbReference>
<sequence length="84" mass="8399">MHATQAAEWTAAGAPLPGSGRNIHPARRFSRAQVAQEVVDHAPGPLAPVAGASLALGNRSTTGSGTVAYAVGFKSFKSCAGARG</sequence>
<dbReference type="Proteomes" id="UP001054854">
    <property type="component" value="Unassembled WGS sequence"/>
</dbReference>
<protein>
    <submittedName>
        <fullName evidence="2">Uncharacterized protein</fullName>
    </submittedName>
</protein>
<feature type="compositionally biased region" description="Low complexity" evidence="1">
    <location>
        <begin position="1"/>
        <end position="14"/>
    </location>
</feature>
<name>A0ABQ3TVR0_STRHY</name>